<dbReference type="PROSITE" id="PS51257">
    <property type="entry name" value="PROKAR_LIPOPROTEIN"/>
    <property type="match status" value="1"/>
</dbReference>
<dbReference type="SUPFAM" id="SSF69318">
    <property type="entry name" value="Integrin alpha N-terminal domain"/>
    <property type="match status" value="1"/>
</dbReference>
<sequence>MKSLLYICLFSVILFSCQQTQEEKEEAIAKKTCGSCHKFPDPSLLDKKTWETGVLPEMSYRLGLGNRFELMTRISEEQFQSALQMNTYPETPSISQEEWQAIVNYYTRNAPEKAIPQKKKEPVTVEPFHFQISEYITPNDIIAGVTSIKIHPSKPEVWVGMRTHQTLILDKNLKPGKQISTRSANVSTQFIGARTFLTGIGKMYPNDQKLGTLYELQGNKAQVILDSLKRPVDLQVADLNEDGVLDYVLCEYGFEQGQLTWIDGKNRSIHPLKIQAGARNVVIRDFTGEGKPDLMVLTAQSREGVSMFINKGKGLFIEKPLLQFDAVFGSSYMEVADMNKDGHPDLIVSNGDNADYSFSKKAYHGVHVYLNDGRNNFKESYFFPAYGASKTLARDFDQDGDLDLAMIAFFAENDKGKNEGFLYFQNQGNMQFKVSNLGVAEGAHYIVMDAGDVDKDGDIDILLGNYQFGKRKPGDKIPPGLQMHYVKNLLH</sequence>
<name>A0ABU3TU04_9BACT</name>
<evidence type="ECO:0000313" key="2">
    <source>
        <dbReference type="EMBL" id="MDU0809345.1"/>
    </source>
</evidence>
<dbReference type="EMBL" id="JAVNWW010000005">
    <property type="protein sequence ID" value="MDU0809345.1"/>
    <property type="molecule type" value="Genomic_DNA"/>
</dbReference>
<gene>
    <name evidence="2" type="ORF">PQG45_09885</name>
</gene>
<comment type="caution">
    <text evidence="2">The sequence shown here is derived from an EMBL/GenBank/DDBJ whole genome shotgun (WGS) entry which is preliminary data.</text>
</comment>
<dbReference type="Pfam" id="PF13517">
    <property type="entry name" value="FG-GAP_3"/>
    <property type="match status" value="2"/>
</dbReference>
<dbReference type="PANTHER" id="PTHR46580:SF4">
    <property type="entry name" value="ATP_GTP-BINDING PROTEIN"/>
    <property type="match status" value="1"/>
</dbReference>
<dbReference type="RefSeq" id="WP_315576998.1">
    <property type="nucleotide sequence ID" value="NZ_JARDXH010000005.1"/>
</dbReference>
<evidence type="ECO:0000256" key="1">
    <source>
        <dbReference type="ARBA" id="ARBA00022729"/>
    </source>
</evidence>
<organism evidence="2 3">
    <name type="scientific">Aquirufa regiilacus</name>
    <dbReference type="NCBI Taxonomy" id="3024868"/>
    <lineage>
        <taxon>Bacteria</taxon>
        <taxon>Pseudomonadati</taxon>
        <taxon>Bacteroidota</taxon>
        <taxon>Cytophagia</taxon>
        <taxon>Cytophagales</taxon>
        <taxon>Flectobacillaceae</taxon>
        <taxon>Aquirufa</taxon>
    </lineage>
</organism>
<protein>
    <submittedName>
        <fullName evidence="2">VCBS repeat-containing protein</fullName>
    </submittedName>
</protein>
<proteinExistence type="predicted"/>
<dbReference type="PANTHER" id="PTHR46580">
    <property type="entry name" value="SENSOR KINASE-RELATED"/>
    <property type="match status" value="1"/>
</dbReference>
<reference evidence="2 3" key="1">
    <citation type="submission" date="2023-09" db="EMBL/GenBank/DDBJ databases">
        <title>Aquirufa genomes.</title>
        <authorList>
            <person name="Pitt A."/>
        </authorList>
    </citation>
    <scope>NUCLEOTIDE SEQUENCE [LARGE SCALE GENOMIC DNA]</scope>
    <source>
        <strain evidence="2 3">LEOWEIH-7C</strain>
    </source>
</reference>
<dbReference type="Proteomes" id="UP001249959">
    <property type="component" value="Unassembled WGS sequence"/>
</dbReference>
<accession>A0ABU3TU04</accession>
<keyword evidence="3" id="KW-1185">Reference proteome</keyword>
<dbReference type="InterPro" id="IPR028994">
    <property type="entry name" value="Integrin_alpha_N"/>
</dbReference>
<keyword evidence="1" id="KW-0732">Signal</keyword>
<dbReference type="InterPro" id="IPR013517">
    <property type="entry name" value="FG-GAP"/>
</dbReference>
<dbReference type="Gene3D" id="2.130.10.130">
    <property type="entry name" value="Integrin alpha, N-terminal"/>
    <property type="match status" value="1"/>
</dbReference>
<evidence type="ECO:0000313" key="3">
    <source>
        <dbReference type="Proteomes" id="UP001249959"/>
    </source>
</evidence>